<comment type="caution">
    <text evidence="2">The sequence shown here is derived from an EMBL/GenBank/DDBJ whole genome shotgun (WGS) entry which is preliminary data.</text>
</comment>
<evidence type="ECO:0000313" key="3">
    <source>
        <dbReference type="Proteomes" id="UP001324115"/>
    </source>
</evidence>
<dbReference type="PANTHER" id="PTHR48475:SF2">
    <property type="entry name" value="RIBONUCLEASE H"/>
    <property type="match status" value="1"/>
</dbReference>
<reference evidence="2 3" key="1">
    <citation type="journal article" date="2023" name="G3 (Bethesda)">
        <title>A haplotype-resolved chromosome-scale genome for Quercus rubra L. provides insights into the genetics of adaptive traits for red oak species.</title>
        <authorList>
            <person name="Kapoor B."/>
            <person name="Jenkins J."/>
            <person name="Schmutz J."/>
            <person name="Zhebentyayeva T."/>
            <person name="Kuelheim C."/>
            <person name="Coggeshall M."/>
            <person name="Heim C."/>
            <person name="Lasky J.R."/>
            <person name="Leites L."/>
            <person name="Islam-Faridi N."/>
            <person name="Romero-Severson J."/>
            <person name="DeLeo V.L."/>
            <person name="Lucas S.M."/>
            <person name="Lazic D."/>
            <person name="Gailing O."/>
            <person name="Carlson J."/>
            <person name="Staton M."/>
        </authorList>
    </citation>
    <scope>NUCLEOTIDE SEQUENCE [LARGE SCALE GENOMIC DNA]</scope>
    <source>
        <strain evidence="2">Pseudo-F2</strain>
    </source>
</reference>
<proteinExistence type="predicted"/>
<dbReference type="EMBL" id="JAXUIC010000009">
    <property type="protein sequence ID" value="KAK4572018.1"/>
    <property type="molecule type" value="Genomic_DNA"/>
</dbReference>
<protein>
    <recommendedName>
        <fullName evidence="1">Integrase zinc-binding domain-containing protein</fullName>
    </recommendedName>
</protein>
<feature type="domain" description="Integrase zinc-binding" evidence="1">
    <location>
        <begin position="86"/>
        <end position="141"/>
    </location>
</feature>
<name>A0AAN7EI02_QUERU</name>
<evidence type="ECO:0000313" key="2">
    <source>
        <dbReference type="EMBL" id="KAK4572018.1"/>
    </source>
</evidence>
<sequence>MELITEPCITTVTDVGVARISVTAVSIAEPCWMDSIVDFLVEDRIPDDEKKASKVRRIASWYWLTTDRKLYRRSFEGPYLLCLHPRKVNEVLIELHEGVCGSHVGGCSLAHWAMTQGFWWPRMQKDAAEYVRKCEQCQKHAP</sequence>
<dbReference type="InterPro" id="IPR041588">
    <property type="entry name" value="Integrase_H2C2"/>
</dbReference>
<dbReference type="Gene3D" id="1.10.340.70">
    <property type="match status" value="1"/>
</dbReference>
<accession>A0AAN7EI02</accession>
<dbReference type="PANTHER" id="PTHR48475">
    <property type="entry name" value="RIBONUCLEASE H"/>
    <property type="match status" value="1"/>
</dbReference>
<dbReference type="Proteomes" id="UP001324115">
    <property type="component" value="Unassembled WGS sequence"/>
</dbReference>
<gene>
    <name evidence="2" type="ORF">RGQ29_030428</name>
</gene>
<dbReference type="AlphaFoldDB" id="A0AAN7EI02"/>
<organism evidence="2 3">
    <name type="scientific">Quercus rubra</name>
    <name type="common">Northern red oak</name>
    <name type="synonym">Quercus borealis</name>
    <dbReference type="NCBI Taxonomy" id="3512"/>
    <lineage>
        <taxon>Eukaryota</taxon>
        <taxon>Viridiplantae</taxon>
        <taxon>Streptophyta</taxon>
        <taxon>Embryophyta</taxon>
        <taxon>Tracheophyta</taxon>
        <taxon>Spermatophyta</taxon>
        <taxon>Magnoliopsida</taxon>
        <taxon>eudicotyledons</taxon>
        <taxon>Gunneridae</taxon>
        <taxon>Pentapetalae</taxon>
        <taxon>rosids</taxon>
        <taxon>fabids</taxon>
        <taxon>Fagales</taxon>
        <taxon>Fagaceae</taxon>
        <taxon>Quercus</taxon>
    </lineage>
</organism>
<dbReference type="Pfam" id="PF17921">
    <property type="entry name" value="Integrase_H2C2"/>
    <property type="match status" value="1"/>
</dbReference>
<keyword evidence="3" id="KW-1185">Reference proteome</keyword>
<evidence type="ECO:0000259" key="1">
    <source>
        <dbReference type="Pfam" id="PF17921"/>
    </source>
</evidence>